<evidence type="ECO:0000313" key="4">
    <source>
        <dbReference type="EMBL" id="KAG0322899.1"/>
    </source>
</evidence>
<comment type="caution">
    <text evidence="4">The sequence shown here is derived from an EMBL/GenBank/DDBJ whole genome shotgun (WGS) entry which is preliminary data.</text>
</comment>
<dbReference type="InterPro" id="IPR013083">
    <property type="entry name" value="Znf_RING/FYVE/PHD"/>
</dbReference>
<dbReference type="InterPro" id="IPR001841">
    <property type="entry name" value="Znf_RING"/>
</dbReference>
<dbReference type="Proteomes" id="UP000738325">
    <property type="component" value="Unassembled WGS sequence"/>
</dbReference>
<organism evidence="4 5">
    <name type="scientific">Dissophora globulifera</name>
    <dbReference type="NCBI Taxonomy" id="979702"/>
    <lineage>
        <taxon>Eukaryota</taxon>
        <taxon>Fungi</taxon>
        <taxon>Fungi incertae sedis</taxon>
        <taxon>Mucoromycota</taxon>
        <taxon>Mortierellomycotina</taxon>
        <taxon>Mortierellomycetes</taxon>
        <taxon>Mortierellales</taxon>
        <taxon>Mortierellaceae</taxon>
        <taxon>Dissophora</taxon>
    </lineage>
</organism>
<proteinExistence type="predicted"/>
<reference evidence="4" key="1">
    <citation type="journal article" date="2020" name="Fungal Divers.">
        <title>Resolving the Mortierellaceae phylogeny through synthesis of multi-gene phylogenetics and phylogenomics.</title>
        <authorList>
            <person name="Vandepol N."/>
            <person name="Liber J."/>
            <person name="Desiro A."/>
            <person name="Na H."/>
            <person name="Kennedy M."/>
            <person name="Barry K."/>
            <person name="Grigoriev I.V."/>
            <person name="Miller A.N."/>
            <person name="O'Donnell K."/>
            <person name="Stajich J.E."/>
            <person name="Bonito G."/>
        </authorList>
    </citation>
    <scope>NUCLEOTIDE SEQUENCE</scope>
    <source>
        <strain evidence="4">REB-010B</strain>
    </source>
</reference>
<dbReference type="EMBL" id="JAAAIP010000199">
    <property type="protein sequence ID" value="KAG0322899.1"/>
    <property type="molecule type" value="Genomic_DNA"/>
</dbReference>
<evidence type="ECO:0000313" key="5">
    <source>
        <dbReference type="Proteomes" id="UP000738325"/>
    </source>
</evidence>
<evidence type="ECO:0000259" key="3">
    <source>
        <dbReference type="PROSITE" id="PS50089"/>
    </source>
</evidence>
<dbReference type="PROSITE" id="PS50089">
    <property type="entry name" value="ZF_RING_2"/>
    <property type="match status" value="1"/>
</dbReference>
<evidence type="ECO:0000256" key="1">
    <source>
        <dbReference type="PROSITE-ProRule" id="PRU00175"/>
    </source>
</evidence>
<name>A0A9P6RLD0_9FUNG</name>
<dbReference type="Pfam" id="PF13920">
    <property type="entry name" value="zf-C3HC4_3"/>
    <property type="match status" value="1"/>
</dbReference>
<feature type="compositionally biased region" description="Basic and acidic residues" evidence="2">
    <location>
        <begin position="162"/>
        <end position="179"/>
    </location>
</feature>
<sequence>MGRARCIFLAPESTAPDNRMHRRVKELLHNTAVQRIRTWFKNTVEPCALEQWRNLSLLNRMSIQTGVMAVSSSFDTDMGVSNMSTSYRGEDCPICFKRGSIMKVTTGCGHAICWKCEQSLERTGNISCPMCRRLRLTTTYRCLLDMYKTTIGLHPSDYKHPLCKEPASENSEDPDRVPRLVDTAPAGDEDDNFNEIEHELSDRYIWEPNASFLEHLLCPTARPYQRHRYPVKQYFQLNAAQDLCFKPATDQHLPEYNDQEVLEPPSSGLVLPPHRLYIALIHFCLDMLTLPNPSDFQNRPEFKREVMLIELVALFLVPTDEFSPRNPSRVYSAPAWIEHGQYILARIHRFLQTKIWQSAREVFVAMDPPFGALDPAVARADVMAAVPSTPIARRILYMGTARWTWVAQSLSVLIAWIQAAHSNPSMIAPTLKWTEPSTLGKRGPQDDEEWRPAKIRLVD</sequence>
<gene>
    <name evidence="4" type="ORF">BGZ99_003000</name>
</gene>
<feature type="region of interest" description="Disordered" evidence="2">
    <location>
        <begin position="162"/>
        <end position="190"/>
    </location>
</feature>
<dbReference type="AlphaFoldDB" id="A0A9P6RLD0"/>
<feature type="domain" description="RING-type" evidence="3">
    <location>
        <begin position="92"/>
        <end position="132"/>
    </location>
</feature>
<keyword evidence="1" id="KW-0863">Zinc-finger</keyword>
<protein>
    <recommendedName>
        <fullName evidence="3">RING-type domain-containing protein</fullName>
    </recommendedName>
</protein>
<keyword evidence="1" id="KW-0862">Zinc</keyword>
<accession>A0A9P6RLD0</accession>
<keyword evidence="1" id="KW-0479">Metal-binding</keyword>
<dbReference type="Gene3D" id="3.30.40.10">
    <property type="entry name" value="Zinc/RING finger domain, C3HC4 (zinc finger)"/>
    <property type="match status" value="1"/>
</dbReference>
<dbReference type="SUPFAM" id="SSF57850">
    <property type="entry name" value="RING/U-box"/>
    <property type="match status" value="1"/>
</dbReference>
<dbReference type="SMART" id="SM00184">
    <property type="entry name" value="RING"/>
    <property type="match status" value="1"/>
</dbReference>
<keyword evidence="5" id="KW-1185">Reference proteome</keyword>
<dbReference type="GO" id="GO:0008270">
    <property type="term" value="F:zinc ion binding"/>
    <property type="evidence" value="ECO:0007669"/>
    <property type="project" value="UniProtKB-KW"/>
</dbReference>
<dbReference type="OrthoDB" id="2401875at2759"/>
<evidence type="ECO:0000256" key="2">
    <source>
        <dbReference type="SAM" id="MobiDB-lite"/>
    </source>
</evidence>